<dbReference type="CDD" id="cd17709">
    <property type="entry name" value="BRCT_pescadillo_like"/>
    <property type="match status" value="1"/>
</dbReference>
<feature type="compositionally biased region" description="Basic and acidic residues" evidence="5">
    <location>
        <begin position="547"/>
        <end position="566"/>
    </location>
</feature>
<feature type="region of interest" description="Disordered" evidence="5">
    <location>
        <begin position="1"/>
        <end position="32"/>
    </location>
</feature>
<comment type="function">
    <text evidence="4">Required for maturation of ribosomal RNAs and formation of the large ribosomal subunit.</text>
</comment>
<feature type="region of interest" description="Disordered" evidence="5">
    <location>
        <begin position="634"/>
        <end position="683"/>
    </location>
</feature>
<evidence type="ECO:0000256" key="3">
    <source>
        <dbReference type="ARBA" id="ARBA00023242"/>
    </source>
</evidence>
<protein>
    <recommendedName>
        <fullName evidence="4">Pescadillo homolog</fullName>
    </recommendedName>
</protein>
<evidence type="ECO:0000256" key="5">
    <source>
        <dbReference type="SAM" id="MobiDB-lite"/>
    </source>
</evidence>
<dbReference type="EMBL" id="BRYB01006458">
    <property type="protein sequence ID" value="GMI58101.1"/>
    <property type="molecule type" value="Genomic_DNA"/>
</dbReference>
<feature type="region of interest" description="Disordered" evidence="5">
    <location>
        <begin position="335"/>
        <end position="354"/>
    </location>
</feature>
<dbReference type="PROSITE" id="PS50172">
    <property type="entry name" value="BRCT"/>
    <property type="match status" value="1"/>
</dbReference>
<feature type="compositionally biased region" description="Acidic residues" evidence="5">
    <location>
        <begin position="336"/>
        <end position="347"/>
    </location>
</feature>
<dbReference type="InterPro" id="IPR036420">
    <property type="entry name" value="BRCT_dom_sf"/>
</dbReference>
<dbReference type="Pfam" id="PF06732">
    <property type="entry name" value="Pescadillo_N"/>
    <property type="match status" value="1"/>
</dbReference>
<evidence type="ECO:0000313" key="7">
    <source>
        <dbReference type="EMBL" id="GMI58101.1"/>
    </source>
</evidence>
<feature type="compositionally biased region" description="Basic residues" evidence="5">
    <location>
        <begin position="1"/>
        <end position="15"/>
    </location>
</feature>
<dbReference type="PANTHER" id="PTHR12221">
    <property type="entry name" value="PESCADILLO - RELATED"/>
    <property type="match status" value="1"/>
</dbReference>
<dbReference type="Proteomes" id="UP001165060">
    <property type="component" value="Unassembled WGS sequence"/>
</dbReference>
<feature type="compositionally biased region" description="Low complexity" evidence="5">
    <location>
        <begin position="16"/>
        <end position="26"/>
    </location>
</feature>
<dbReference type="HAMAP" id="MF_03028">
    <property type="entry name" value="Pescadillo"/>
    <property type="match status" value="1"/>
</dbReference>
<gene>
    <name evidence="7" type="ORF">TeGR_g11825</name>
</gene>
<dbReference type="SUPFAM" id="SSF52113">
    <property type="entry name" value="BRCT domain"/>
    <property type="match status" value="1"/>
</dbReference>
<dbReference type="Gene3D" id="3.40.50.10190">
    <property type="entry name" value="BRCT domain"/>
    <property type="match status" value="1"/>
</dbReference>
<feature type="compositionally biased region" description="Acidic residues" evidence="5">
    <location>
        <begin position="509"/>
        <end position="546"/>
    </location>
</feature>
<dbReference type="PANTHER" id="PTHR12221:SF6">
    <property type="entry name" value="PESCADILLO HOMOLOG"/>
    <property type="match status" value="1"/>
</dbReference>
<keyword evidence="2 4" id="KW-0698">rRNA processing</keyword>
<dbReference type="InterPro" id="IPR010613">
    <property type="entry name" value="PES"/>
</dbReference>
<feature type="compositionally biased region" description="Low complexity" evidence="5">
    <location>
        <begin position="311"/>
        <end position="324"/>
    </location>
</feature>
<organism evidence="7 8">
    <name type="scientific">Tetraparma gracilis</name>
    <dbReference type="NCBI Taxonomy" id="2962635"/>
    <lineage>
        <taxon>Eukaryota</taxon>
        <taxon>Sar</taxon>
        <taxon>Stramenopiles</taxon>
        <taxon>Ochrophyta</taxon>
        <taxon>Bolidophyceae</taxon>
        <taxon>Parmales</taxon>
        <taxon>Triparmaceae</taxon>
        <taxon>Tetraparma</taxon>
    </lineage>
</organism>
<name>A0ABQ6NF96_9STRA</name>
<feature type="domain" description="BRCT" evidence="6">
    <location>
        <begin position="379"/>
        <end position="473"/>
    </location>
</feature>
<dbReference type="InterPro" id="IPR001357">
    <property type="entry name" value="BRCT_dom"/>
</dbReference>
<proteinExistence type="inferred from homology"/>
<evidence type="ECO:0000259" key="6">
    <source>
        <dbReference type="PROSITE" id="PS50172"/>
    </source>
</evidence>
<keyword evidence="3 4" id="KW-0539">Nucleus</keyword>
<keyword evidence="8" id="KW-1185">Reference proteome</keyword>
<sequence>MGNRVKGRTKKKSIKAAKSSSMSSTRRLSRMGKKLKAGNAGLQATFLTRSACLKRLQVTLKDFRRLCILKGVYPRTPSKTPMNKKGQTFYHIKDITYIAHEPLLESFRDFKAYMKKVRKAAGKDSKDEAMRLALNKPSYTLHHLVKERYPRFSDALGDLDDALSMVVLFASLPGAGKIKSDVVERCRNLHRSWNAYVSMTNSMTKSFVSVKGIYFEAEVQNVPIRWVVPHAFTQNLPKDVDFRVMSTFVEFYEVLVNFVLFKLYSGLGLRYPVKVVEEGKDDGGISSLLRVLREGAGGDVADAIAPPPPRTSTKSSSSSSASTSMLDVDAIVGDASDADDSDEEDEAAPVASSLTEALSATVSSDGTTLVDTAAVDETPRASLFKGLTFFISREVPKHIVELVALSYGASCGWEGKGSPIMAEDPAITHFIMDRPSLPATYASHPKNREYVQPQWVLDSANFGFLLPVSKYGVGVAPPPHLSPWVDNEKEGYTPRYAEEVDKLRRGEIPDEAEDSDSDSDEEAAPEVAASDEDSSESDDEDQDEQEAEAKQTEKKAKQADDPKELAKSMMSKKAARLYGRMQHGLDERQSGIERLVQKRDAIEKQQRKDKRKIVIISKDEEDEIDMKAKSGLRRVEEKIQGRKKDEKGSSAQKQKAKRLKDERVQLNRQFDKQIKSLKKPKKK</sequence>
<comment type="caution">
    <text evidence="7">The sequence shown here is derived from an EMBL/GenBank/DDBJ whole genome shotgun (WGS) entry which is preliminary data.</text>
</comment>
<feature type="compositionally biased region" description="Basic and acidic residues" evidence="5">
    <location>
        <begin position="498"/>
        <end position="508"/>
    </location>
</feature>
<feature type="region of interest" description="Disordered" evidence="5">
    <location>
        <begin position="498"/>
        <end position="592"/>
    </location>
</feature>
<comment type="similarity">
    <text evidence="4">Belongs to the pescadillo family.</text>
</comment>
<feature type="compositionally biased region" description="Basic and acidic residues" evidence="5">
    <location>
        <begin position="659"/>
        <end position="674"/>
    </location>
</feature>
<reference evidence="7 8" key="1">
    <citation type="journal article" date="2023" name="Commun. Biol.">
        <title>Genome analysis of Parmales, the sister group of diatoms, reveals the evolutionary specialization of diatoms from phago-mixotrophs to photoautotrophs.</title>
        <authorList>
            <person name="Ban H."/>
            <person name="Sato S."/>
            <person name="Yoshikawa S."/>
            <person name="Yamada K."/>
            <person name="Nakamura Y."/>
            <person name="Ichinomiya M."/>
            <person name="Sato N."/>
            <person name="Blanc-Mathieu R."/>
            <person name="Endo H."/>
            <person name="Kuwata A."/>
            <person name="Ogata H."/>
        </authorList>
    </citation>
    <scope>NUCLEOTIDE SEQUENCE [LARGE SCALE GENOMIC DNA]</scope>
</reference>
<feature type="compositionally biased region" description="Basic and acidic residues" evidence="5">
    <location>
        <begin position="634"/>
        <end position="648"/>
    </location>
</feature>
<feature type="compositionally biased region" description="Basic and acidic residues" evidence="5">
    <location>
        <begin position="583"/>
        <end position="592"/>
    </location>
</feature>
<keyword evidence="1 4" id="KW-0690">Ribosome biogenesis</keyword>
<evidence type="ECO:0000256" key="2">
    <source>
        <dbReference type="ARBA" id="ARBA00022552"/>
    </source>
</evidence>
<evidence type="ECO:0000313" key="8">
    <source>
        <dbReference type="Proteomes" id="UP001165060"/>
    </source>
</evidence>
<evidence type="ECO:0000256" key="1">
    <source>
        <dbReference type="ARBA" id="ARBA00022517"/>
    </source>
</evidence>
<accession>A0ABQ6NF96</accession>
<feature type="region of interest" description="Disordered" evidence="5">
    <location>
        <begin position="299"/>
        <end position="324"/>
    </location>
</feature>
<comment type="subcellular location">
    <subcellularLocation>
        <location evidence="4">Nucleus</location>
        <location evidence="4">Nucleolus</location>
    </subcellularLocation>
    <subcellularLocation>
        <location evidence="4">Nucleus</location>
        <location evidence="4">Nucleoplasm</location>
    </subcellularLocation>
</comment>
<evidence type="ECO:0000256" key="4">
    <source>
        <dbReference type="HAMAP-Rule" id="MF_03028"/>
    </source>
</evidence>